<dbReference type="GO" id="GO:0004252">
    <property type="term" value="F:serine-type endopeptidase activity"/>
    <property type="evidence" value="ECO:0007669"/>
    <property type="project" value="UniProtKB-EC"/>
</dbReference>
<keyword evidence="2" id="KW-0645">Protease</keyword>
<dbReference type="InterPro" id="IPR051543">
    <property type="entry name" value="Serine_Peptidase_S9A"/>
</dbReference>
<dbReference type="PANTHER" id="PTHR11757:SF19">
    <property type="entry name" value="PROLYL ENDOPEPTIDASE-LIKE"/>
    <property type="match status" value="1"/>
</dbReference>
<dbReference type="SUPFAM" id="SSF53474">
    <property type="entry name" value="alpha/beta-Hydrolases"/>
    <property type="match status" value="1"/>
</dbReference>
<proteinExistence type="inferred from homology"/>
<reference evidence="7 8" key="1">
    <citation type="journal article" date="2014" name="BMC Genomics">
        <title>Comparison of environmental and isolate Sulfobacillus genomes reveals diverse carbon, sulfur, nitrogen, and hydrogen metabolisms.</title>
        <authorList>
            <person name="Justice N.B."/>
            <person name="Norman A."/>
            <person name="Brown C.T."/>
            <person name="Singh A."/>
            <person name="Thomas B.C."/>
            <person name="Banfield J.F."/>
        </authorList>
    </citation>
    <scope>NUCLEOTIDE SEQUENCE [LARGE SCALE GENOMIC DNA]</scope>
    <source>
        <strain evidence="7">AMDSBA1</strain>
    </source>
</reference>
<sequence>MAQPPRARKIPYEHHLHGDVRSDEYYWLKERDNPEVIRYLEAENRYYQAMMQPLESFTEELYEEMRSHVMNDEMEVPAQDGPYFYYERMVADQEYPIYARKRAQSREELGPCPEEIILDVNALATKEEFLSVSLRRISPDHRFLAFLENHDGTDRYTLRIKDLQTHEFLSDTVSNVFIEQSLEWDGSGQFVYYVTVDDTQRPFRLWRHQLGFSVSEDILMYEESDNTYTLSLTKSLDGRYLFIGSKNKATSEVRFLESYKPEQPVRVFWPRETGVLYSIEHRDNEFLILTNKKKRNFELLSCSDQEFSPSACKPLVPYDDNKYLSQLYPFKDGLLIQGRQDGLTQIWIFDQEQLDPLPWPETLYYVHLGPNLSASPDEVLLHYESFLTPPRTYGLNLAKRSIRILRQQAVPGGYDPMDYEQTRTWATAEDGTQIPVSMVYSRKILNRNGPHPLILYGYGSYGFSMEPFFASSRLPVLDRGVVMATAHIRGGSERGRWWYDQGKLMNKRNTFSDFISVARYLIDQGWTEPHKLAARGRSAGGLLMGAILNMAPELFQVVAPGVPFVDVVTTMLDSSIPLTTLEWDEWGDPHRPEPYHYMKSYSPYDNVESKPYPHIYLYAGLNDPRVGYFEPAKFAARMRDRKTDDHVLVLKTHMGAGHMGSSGRYAHLRELAEEYAFILDKLEVIRSSSGNRV</sequence>
<dbReference type="InterPro" id="IPR023302">
    <property type="entry name" value="Pept_S9A_N"/>
</dbReference>
<dbReference type="Pfam" id="PF00326">
    <property type="entry name" value="Peptidase_S9"/>
    <property type="match status" value="1"/>
</dbReference>
<dbReference type="PRINTS" id="PR00862">
    <property type="entry name" value="PROLIGOPTASE"/>
</dbReference>
<evidence type="ECO:0000313" key="8">
    <source>
        <dbReference type="Proteomes" id="UP000242699"/>
    </source>
</evidence>
<dbReference type="Gene3D" id="3.40.50.1820">
    <property type="entry name" value="alpha/beta hydrolase"/>
    <property type="match status" value="1"/>
</dbReference>
<evidence type="ECO:0000256" key="1">
    <source>
        <dbReference type="ARBA" id="ARBA00005228"/>
    </source>
</evidence>
<dbReference type="InterPro" id="IPR029058">
    <property type="entry name" value="AB_hydrolase_fold"/>
</dbReference>
<accession>A0A2T2WT34</accession>
<evidence type="ECO:0000313" key="7">
    <source>
        <dbReference type="EMBL" id="PSR25400.1"/>
    </source>
</evidence>
<evidence type="ECO:0000256" key="2">
    <source>
        <dbReference type="ARBA" id="ARBA00022670"/>
    </source>
</evidence>
<dbReference type="EMBL" id="PXYT01000055">
    <property type="protein sequence ID" value="PSR25400.1"/>
    <property type="molecule type" value="Genomic_DNA"/>
</dbReference>
<evidence type="ECO:0000256" key="4">
    <source>
        <dbReference type="ARBA" id="ARBA00022825"/>
    </source>
</evidence>
<dbReference type="EC" id="3.4.21.83" evidence="7"/>
<keyword evidence="3 7" id="KW-0378">Hydrolase</keyword>
<dbReference type="InterPro" id="IPR002470">
    <property type="entry name" value="Peptidase_S9A"/>
</dbReference>
<evidence type="ECO:0000256" key="3">
    <source>
        <dbReference type="ARBA" id="ARBA00022801"/>
    </source>
</evidence>
<gene>
    <name evidence="7" type="ORF">C7B43_16865</name>
</gene>
<dbReference type="GO" id="GO:0006508">
    <property type="term" value="P:proteolysis"/>
    <property type="evidence" value="ECO:0007669"/>
    <property type="project" value="UniProtKB-KW"/>
</dbReference>
<dbReference type="Proteomes" id="UP000242699">
    <property type="component" value="Unassembled WGS sequence"/>
</dbReference>
<comment type="caution">
    <text evidence="7">The sequence shown here is derived from an EMBL/GenBank/DDBJ whole genome shotgun (WGS) entry which is preliminary data.</text>
</comment>
<protein>
    <submittedName>
        <fullName evidence="7">Oligopeptidase B</fullName>
        <ecNumber evidence="7">3.4.21.83</ecNumber>
    </submittedName>
</protein>
<comment type="similarity">
    <text evidence="1">Belongs to the peptidase S9A family.</text>
</comment>
<evidence type="ECO:0000259" key="6">
    <source>
        <dbReference type="Pfam" id="PF02897"/>
    </source>
</evidence>
<dbReference type="PANTHER" id="PTHR11757">
    <property type="entry name" value="PROTEASE FAMILY S9A OLIGOPEPTIDASE"/>
    <property type="match status" value="1"/>
</dbReference>
<feature type="domain" description="Peptidase S9A N-terminal" evidence="6">
    <location>
        <begin position="5"/>
        <end position="407"/>
    </location>
</feature>
<dbReference type="Gene3D" id="2.130.10.120">
    <property type="entry name" value="Prolyl oligopeptidase, N-terminal domain"/>
    <property type="match status" value="1"/>
</dbReference>
<keyword evidence="4" id="KW-0720">Serine protease</keyword>
<organism evidence="7 8">
    <name type="scientific">Sulfobacillus benefaciens</name>
    <dbReference type="NCBI Taxonomy" id="453960"/>
    <lineage>
        <taxon>Bacteria</taxon>
        <taxon>Bacillati</taxon>
        <taxon>Bacillota</taxon>
        <taxon>Clostridia</taxon>
        <taxon>Eubacteriales</taxon>
        <taxon>Clostridiales Family XVII. Incertae Sedis</taxon>
        <taxon>Sulfobacillus</taxon>
    </lineage>
</organism>
<name>A0A2T2WT34_9FIRM</name>
<feature type="domain" description="Peptidase S9 prolyl oligopeptidase catalytic" evidence="5">
    <location>
        <begin position="472"/>
        <end position="682"/>
    </location>
</feature>
<dbReference type="Pfam" id="PF02897">
    <property type="entry name" value="Peptidase_S9_N"/>
    <property type="match status" value="1"/>
</dbReference>
<dbReference type="AlphaFoldDB" id="A0A2T2WT34"/>
<dbReference type="InterPro" id="IPR001375">
    <property type="entry name" value="Peptidase_S9_cat"/>
</dbReference>
<dbReference type="SUPFAM" id="SSF50993">
    <property type="entry name" value="Peptidase/esterase 'gauge' domain"/>
    <property type="match status" value="1"/>
</dbReference>
<evidence type="ECO:0000259" key="5">
    <source>
        <dbReference type="Pfam" id="PF00326"/>
    </source>
</evidence>